<dbReference type="GO" id="GO:0005737">
    <property type="term" value="C:cytoplasm"/>
    <property type="evidence" value="ECO:0007669"/>
    <property type="project" value="UniProtKB-SubCell"/>
</dbReference>
<keyword evidence="3" id="KW-0488">Methylation</keyword>
<keyword evidence="5" id="KW-0597">Phosphoprotein</keyword>
<feature type="compositionally biased region" description="Polar residues" evidence="14">
    <location>
        <begin position="107"/>
        <end position="125"/>
    </location>
</feature>
<evidence type="ECO:0000256" key="1">
    <source>
        <dbReference type="ARBA" id="ARBA00004123"/>
    </source>
</evidence>
<comment type="subcellular location">
    <subcellularLocation>
        <location evidence="2">Cytoplasm</location>
    </subcellularLocation>
    <subcellularLocation>
        <location evidence="1">Nucleus</location>
    </subcellularLocation>
</comment>
<keyword evidence="8" id="KW-0539">Nucleus</keyword>
<dbReference type="GO" id="GO:0010604">
    <property type="term" value="P:positive regulation of macromolecule metabolic process"/>
    <property type="evidence" value="ECO:0007669"/>
    <property type="project" value="UniProtKB-ARBA"/>
</dbReference>
<evidence type="ECO:0000256" key="10">
    <source>
        <dbReference type="ARBA" id="ARBA00075165"/>
    </source>
</evidence>
<evidence type="ECO:0000256" key="8">
    <source>
        <dbReference type="ARBA" id="ARBA00023242"/>
    </source>
</evidence>
<evidence type="ECO:0000256" key="11">
    <source>
        <dbReference type="ARBA" id="ARBA00079468"/>
    </source>
</evidence>
<dbReference type="Proteomes" id="UP001044222">
    <property type="component" value="Unassembled WGS sequence"/>
</dbReference>
<accession>A0A9D3S2I9</accession>
<organism evidence="16 17">
    <name type="scientific">Anguilla anguilla</name>
    <name type="common">European freshwater eel</name>
    <name type="synonym">Muraena anguilla</name>
    <dbReference type="NCBI Taxonomy" id="7936"/>
    <lineage>
        <taxon>Eukaryota</taxon>
        <taxon>Metazoa</taxon>
        <taxon>Chordata</taxon>
        <taxon>Craniata</taxon>
        <taxon>Vertebrata</taxon>
        <taxon>Euteleostomi</taxon>
        <taxon>Actinopterygii</taxon>
        <taxon>Neopterygii</taxon>
        <taxon>Teleostei</taxon>
        <taxon>Anguilliformes</taxon>
        <taxon>Anguillidae</taxon>
        <taxon>Anguilla</taxon>
    </lineage>
</organism>
<evidence type="ECO:0000256" key="5">
    <source>
        <dbReference type="ARBA" id="ARBA00022553"/>
    </source>
</evidence>
<feature type="coiled-coil region" evidence="13">
    <location>
        <begin position="39"/>
        <end position="73"/>
    </location>
</feature>
<dbReference type="GO" id="GO:0006954">
    <property type="term" value="P:inflammatory response"/>
    <property type="evidence" value="ECO:0007669"/>
    <property type="project" value="UniProtKB-KW"/>
</dbReference>
<evidence type="ECO:0000313" key="17">
    <source>
        <dbReference type="Proteomes" id="UP001044222"/>
    </source>
</evidence>
<evidence type="ECO:0000259" key="15">
    <source>
        <dbReference type="Pfam" id="PF16516"/>
    </source>
</evidence>
<feature type="compositionally biased region" description="Basic and acidic residues" evidence="14">
    <location>
        <begin position="291"/>
        <end position="313"/>
    </location>
</feature>
<reference evidence="16" key="1">
    <citation type="submission" date="2021-01" db="EMBL/GenBank/DDBJ databases">
        <title>A chromosome-scale assembly of European eel, Anguilla anguilla.</title>
        <authorList>
            <person name="Henkel C."/>
            <person name="Jong-Raadsen S.A."/>
            <person name="Dufour S."/>
            <person name="Weltzien F.-A."/>
            <person name="Palstra A.P."/>
            <person name="Pelster B."/>
            <person name="Spaink H.P."/>
            <person name="Van Den Thillart G.E."/>
            <person name="Jansen H."/>
            <person name="Zahm M."/>
            <person name="Klopp C."/>
            <person name="Cedric C."/>
            <person name="Louis A."/>
            <person name="Berthelot C."/>
            <person name="Parey E."/>
            <person name="Roest Crollius H."/>
            <person name="Montfort J."/>
            <person name="Robinson-Rechavi M."/>
            <person name="Bucao C."/>
            <person name="Bouchez O."/>
            <person name="Gislard M."/>
            <person name="Lluch J."/>
            <person name="Milhes M."/>
            <person name="Lampietro C."/>
            <person name="Lopez Roques C."/>
            <person name="Donnadieu C."/>
            <person name="Braasch I."/>
            <person name="Desvignes T."/>
            <person name="Postlethwait J."/>
            <person name="Bobe J."/>
            <person name="Guiguen Y."/>
            <person name="Dirks R."/>
        </authorList>
    </citation>
    <scope>NUCLEOTIDE SEQUENCE</scope>
    <source>
        <strain evidence="16">Tag_6206</strain>
        <tissue evidence="16">Liver</tissue>
    </source>
</reference>
<keyword evidence="4" id="KW-0963">Cytoplasm</keyword>
<evidence type="ECO:0000256" key="6">
    <source>
        <dbReference type="ARBA" id="ARBA00023054"/>
    </source>
</evidence>
<dbReference type="AlphaFoldDB" id="A0A9D3S2I9"/>
<evidence type="ECO:0000256" key="3">
    <source>
        <dbReference type="ARBA" id="ARBA00022481"/>
    </source>
</evidence>
<evidence type="ECO:0000256" key="9">
    <source>
        <dbReference type="ARBA" id="ARBA00073021"/>
    </source>
</evidence>
<dbReference type="Pfam" id="PF16516">
    <property type="entry name" value="CC2-LZ"/>
    <property type="match status" value="1"/>
</dbReference>
<evidence type="ECO:0000313" key="16">
    <source>
        <dbReference type="EMBL" id="KAG5852989.1"/>
    </source>
</evidence>
<feature type="coiled-coil region" evidence="13">
    <location>
        <begin position="205"/>
        <end position="243"/>
    </location>
</feature>
<feature type="region of interest" description="Disordered" evidence="14">
    <location>
        <begin position="449"/>
        <end position="468"/>
    </location>
</feature>
<sequence length="635" mass="72444">MEGKGPFRIYDPGGSEASGASYRQLVEENSLLRDRMKGLKSLGHLLEESQQEASKLRQRVEELVRDNETLRSSTSSSASSLCVAPPIQVDVQAQENAPGPSGVDSAQPPTCSSGRSVQPESTEGSSEFEVVNMDEKGVSGDEKSAEVLQMPRETLGLASQLQRLESSFSLFSEESNPNQLLAHLGRMAVEFNRLSSKVQKNEQRTSLLQTLCEQLRQENSELRKKMEEDLQHRNQDLELLRQENLKLRKLVTGSDEPTGSQAQEAVKEDVVKLEPLGAKMEAAMTQQSSKAAEKAAAKPCDPETQEKKSKPCDPEAYEKKIKLLEKQRKDVLEVNKQWDIQWNSMKQQFEQKITDLRQRLADSQKAVGELEAEREQRQRDYDKKLLLAKSKIENLQAEKEVLGTETGELRQKVRYLQDQLLPLSKQREYQEKEIQRLNRALEEALNLHSPSTAQQPQFGNHGDGSGGARRQELLTQIAVLKEQVKIFEEDFQKERSDRERMNEEKEDLRRQVDRLQGQMTNLTNQLHQTQSECQRERAERCKLERLHMHLKQGFPWQTSFLSPEAQEPPRGPTTAPREHRRPSRRVWEAGETEHGPWEALRAAAMRSGARSMELRRGTYCWVGIVSEFILKFPTV</sequence>
<dbReference type="EMBL" id="JAFIRN010000003">
    <property type="protein sequence ID" value="KAG5852989.1"/>
    <property type="molecule type" value="Genomic_DNA"/>
</dbReference>
<gene>
    <name evidence="16" type="ORF">ANANG_G00068380</name>
</gene>
<dbReference type="PANTHER" id="PTHR31882">
    <property type="entry name" value="TNFAIP3-INTERACTING PROTEIN COILED COIL FAMILY MEMBER"/>
    <property type="match status" value="1"/>
</dbReference>
<keyword evidence="17" id="KW-1185">Reference proteome</keyword>
<evidence type="ECO:0000256" key="2">
    <source>
        <dbReference type="ARBA" id="ARBA00004496"/>
    </source>
</evidence>
<protein>
    <recommendedName>
        <fullName evidence="9">TNFAIP3-interacting protein 1</fullName>
    </recommendedName>
    <alternativeName>
        <fullName evidence="11">A20-binding inhibitor of NF-kappa-B activation 1</fullName>
    </alternativeName>
    <alternativeName>
        <fullName evidence="12">Nef-associated factor 1</fullName>
    </alternativeName>
    <alternativeName>
        <fullName evidence="10">Virion-associated nuclear shuttling protein</fullName>
    </alternativeName>
</protein>
<feature type="region of interest" description="Disordered" evidence="14">
    <location>
        <begin position="282"/>
        <end position="313"/>
    </location>
</feature>
<dbReference type="Gene3D" id="1.20.5.990">
    <property type="entry name" value="Nemo cc2-lz domain - 1d5 darpin complex"/>
    <property type="match status" value="1"/>
</dbReference>
<evidence type="ECO:0000256" key="4">
    <source>
        <dbReference type="ARBA" id="ARBA00022490"/>
    </source>
</evidence>
<dbReference type="PANTHER" id="PTHR31882:SF3">
    <property type="entry name" value="TNFAIP3-INTERACTING PROTEIN 1"/>
    <property type="match status" value="1"/>
</dbReference>
<dbReference type="GO" id="GO:0043124">
    <property type="term" value="P:negative regulation of canonical NF-kappaB signal transduction"/>
    <property type="evidence" value="ECO:0007669"/>
    <property type="project" value="UniProtKB-ARBA"/>
</dbReference>
<feature type="region of interest" description="Disordered" evidence="14">
    <location>
        <begin position="94"/>
        <end position="127"/>
    </location>
</feature>
<comment type="caution">
    <text evidence="16">The sequence shown here is derived from an EMBL/GenBank/DDBJ whole genome shotgun (WGS) entry which is preliminary data.</text>
</comment>
<evidence type="ECO:0000256" key="14">
    <source>
        <dbReference type="SAM" id="MobiDB-lite"/>
    </source>
</evidence>
<proteinExistence type="predicted"/>
<dbReference type="GO" id="GO:0006357">
    <property type="term" value="P:regulation of transcription by RNA polymerase II"/>
    <property type="evidence" value="ECO:0007669"/>
    <property type="project" value="TreeGrafter"/>
</dbReference>
<evidence type="ECO:0000256" key="13">
    <source>
        <dbReference type="SAM" id="Coils"/>
    </source>
</evidence>
<dbReference type="GO" id="GO:0005634">
    <property type="term" value="C:nucleus"/>
    <property type="evidence" value="ECO:0007669"/>
    <property type="project" value="UniProtKB-SubCell"/>
</dbReference>
<keyword evidence="7" id="KW-0395">Inflammatory response</keyword>
<evidence type="ECO:0000256" key="12">
    <source>
        <dbReference type="ARBA" id="ARBA00081786"/>
    </source>
</evidence>
<evidence type="ECO:0000256" key="7">
    <source>
        <dbReference type="ARBA" id="ARBA00023198"/>
    </source>
</evidence>
<feature type="domain" description="NF-kappa-B essential modulator NEMO CC2-LZ" evidence="15">
    <location>
        <begin position="425"/>
        <end position="522"/>
    </location>
</feature>
<dbReference type="FunFam" id="1.20.5.990:FF:000001">
    <property type="entry name" value="TNFAIP3 interacting protein 1"/>
    <property type="match status" value="1"/>
</dbReference>
<name>A0A9D3S2I9_ANGAN</name>
<dbReference type="GO" id="GO:0071222">
    <property type="term" value="P:cellular response to lipopolysaccharide"/>
    <property type="evidence" value="ECO:0007669"/>
    <property type="project" value="TreeGrafter"/>
</dbReference>
<keyword evidence="6 13" id="KW-0175">Coiled coil</keyword>
<feature type="compositionally biased region" description="Polar residues" evidence="14">
    <location>
        <begin position="449"/>
        <end position="458"/>
    </location>
</feature>
<dbReference type="InterPro" id="IPR032419">
    <property type="entry name" value="CC2-LZ_dom"/>
</dbReference>
<feature type="region of interest" description="Disordered" evidence="14">
    <location>
        <begin position="1"/>
        <end position="21"/>
    </location>
</feature>
<feature type="region of interest" description="Disordered" evidence="14">
    <location>
        <begin position="560"/>
        <end position="592"/>
    </location>
</feature>